<dbReference type="STRING" id="411473.RUMCAL_00873"/>
<feature type="domain" description="Phage replisome organiser N-terminal" evidence="2">
    <location>
        <begin position="27"/>
        <end position="140"/>
    </location>
</feature>
<keyword evidence="4" id="KW-1185">Reference proteome</keyword>
<dbReference type="NCBIfam" id="TIGR01714">
    <property type="entry name" value="phage_rep_org_N"/>
    <property type="match status" value="1"/>
</dbReference>
<organism evidence="3 4">
    <name type="scientific">Ruminococcus callidus ATCC 27760</name>
    <dbReference type="NCBI Taxonomy" id="411473"/>
    <lineage>
        <taxon>Bacteria</taxon>
        <taxon>Bacillati</taxon>
        <taxon>Bacillota</taxon>
        <taxon>Clostridia</taxon>
        <taxon>Eubacteriales</taxon>
        <taxon>Oscillospiraceae</taxon>
        <taxon>Ruminococcus</taxon>
    </lineage>
</organism>
<dbReference type="AlphaFoldDB" id="U2KWT6"/>
<feature type="region of interest" description="Disordered" evidence="1">
    <location>
        <begin position="202"/>
        <end position="221"/>
    </location>
</feature>
<proteinExistence type="predicted"/>
<dbReference type="RefSeq" id="WP_021682337.1">
    <property type="nucleotide sequence ID" value="NZ_KI260411.1"/>
</dbReference>
<evidence type="ECO:0000256" key="1">
    <source>
        <dbReference type="SAM" id="MobiDB-lite"/>
    </source>
</evidence>
<feature type="compositionally biased region" description="Basic and acidic residues" evidence="1">
    <location>
        <begin position="130"/>
        <end position="146"/>
    </location>
</feature>
<dbReference type="Pfam" id="PF09681">
    <property type="entry name" value="Phage_rep_org_N"/>
    <property type="match status" value="1"/>
</dbReference>
<evidence type="ECO:0000259" key="2">
    <source>
        <dbReference type="Pfam" id="PF09681"/>
    </source>
</evidence>
<dbReference type="eggNOG" id="COG3935">
    <property type="taxonomic scope" value="Bacteria"/>
</dbReference>
<sequence>MRNASPKRAPDGREQEELHMQSKRFYWLKLQEHFFQDKAVKKLRRMPNGDTCVMIYLKMLLLSLSSSGELYFDGLEPDFHTELALTLDEDEELVRDTLEFLMRVHRLEQKSETVYYLPEVGAVTGSESASAERMRKARQKPADAKPQEPVQAPAEACNTEAAHCDTPAAHCDVEKEIEKELEIEKETESDAEKELFPESQTAAAAVPETTTTTGSRKKRTAFSKPTLEEIRNYCMHRGSTVSAEQFYDYYEANGWNIGKHPMRDWKAALRTWERHEKPSCPDKPQPPRCENAEAYASFVYNLT</sequence>
<dbReference type="InterPro" id="IPR010056">
    <property type="entry name" value="Phage_rep_org__N"/>
</dbReference>
<evidence type="ECO:0000313" key="3">
    <source>
        <dbReference type="EMBL" id="ERJ96752.1"/>
    </source>
</evidence>
<reference evidence="3 4" key="1">
    <citation type="submission" date="2013-07" db="EMBL/GenBank/DDBJ databases">
        <authorList>
            <person name="Weinstock G."/>
            <person name="Sodergren E."/>
            <person name="Wylie T."/>
            <person name="Fulton L."/>
            <person name="Fulton R."/>
            <person name="Fronick C."/>
            <person name="O'Laughlin M."/>
            <person name="Godfrey J."/>
            <person name="Miner T."/>
            <person name="Herter B."/>
            <person name="Appelbaum E."/>
            <person name="Cordes M."/>
            <person name="Lek S."/>
            <person name="Wollam A."/>
            <person name="Pepin K.H."/>
            <person name="Palsikar V.B."/>
            <person name="Mitreva M."/>
            <person name="Wilson R.K."/>
        </authorList>
    </citation>
    <scope>NUCLEOTIDE SEQUENCE [LARGE SCALE GENOMIC DNA]</scope>
    <source>
        <strain evidence="3 4">ATCC 27760</strain>
    </source>
</reference>
<comment type="caution">
    <text evidence="3">The sequence shown here is derived from an EMBL/GenBank/DDBJ whole genome shotgun (WGS) entry which is preliminary data.</text>
</comment>
<dbReference type="Proteomes" id="UP000016662">
    <property type="component" value="Unassembled WGS sequence"/>
</dbReference>
<dbReference type="EMBL" id="AWVF01000098">
    <property type="protein sequence ID" value="ERJ96752.1"/>
    <property type="molecule type" value="Genomic_DNA"/>
</dbReference>
<gene>
    <name evidence="3" type="ORF">RUMCAL_00873</name>
</gene>
<dbReference type="HOGENOM" id="CLU_917946_0_0_9"/>
<protein>
    <submittedName>
        <fullName evidence="3">Phage replisome organizer protein</fullName>
    </submittedName>
</protein>
<dbReference type="OrthoDB" id="7365718at2"/>
<evidence type="ECO:0000313" key="4">
    <source>
        <dbReference type="Proteomes" id="UP000016662"/>
    </source>
</evidence>
<dbReference type="PATRIC" id="fig|411473.3.peg.716"/>
<feature type="region of interest" description="Disordered" evidence="1">
    <location>
        <begin position="126"/>
        <end position="149"/>
    </location>
</feature>
<feature type="compositionally biased region" description="Low complexity" evidence="1">
    <location>
        <begin position="202"/>
        <end position="213"/>
    </location>
</feature>
<name>U2KWT6_9FIRM</name>
<accession>U2KWT6</accession>